<dbReference type="InterPro" id="IPR005829">
    <property type="entry name" value="Sugar_transporter_CS"/>
</dbReference>
<dbReference type="OrthoDB" id="9814303at2"/>
<evidence type="ECO:0000256" key="3">
    <source>
        <dbReference type="ARBA" id="ARBA00022448"/>
    </source>
</evidence>
<evidence type="ECO:0000256" key="5">
    <source>
        <dbReference type="ARBA" id="ARBA00022692"/>
    </source>
</evidence>
<dbReference type="InterPro" id="IPR020846">
    <property type="entry name" value="MFS_dom"/>
</dbReference>
<sequence length="400" mass="43765">MSEVLQTDKPVRMNSRLFLLIAMGMMSAFGPFVTDFYLPGLPALAAWFGTTTSWVQLSLTTSMMGLAGGQLIIGPASDKYGRRGMLLISMALFIVSTVACLFSWNIESFVFFRVFQGIAGAGGVVISKSVAADLYQGKELADFFSLLMVINGLAPIIAPVVGGFVMKYTDWQGIFLILLGIGVILFIVSLVFRESLPKERRIAGSIFNSFGNFIPIMKNGRFMNYVWIQMFAMGVFFTYIASSPFLIQEYFHLDAFMYSLCFAINASGMIVGSRLTPRFDRVFNALSTGVYWLAGSSLCFVIVLVLGWSFYLLEALLFLMMVALGMILPTSTSLALTLERAKAGSASAIIGFFLFIFGAVVSPLTGFADMILSISVMTLVCCGLSLIFLVIAKKRLNTPD</sequence>
<comment type="subcellular location">
    <subcellularLocation>
        <location evidence="8">Cell inner membrane</location>
        <topology evidence="8">Multi-pass membrane protein</topology>
    </subcellularLocation>
    <subcellularLocation>
        <location evidence="1">Cell membrane</location>
        <topology evidence="1">Multi-pass membrane protein</topology>
    </subcellularLocation>
</comment>
<organism evidence="10 11">
    <name type="scientific">Oxalobacter formigenes OXCC13</name>
    <dbReference type="NCBI Taxonomy" id="556269"/>
    <lineage>
        <taxon>Bacteria</taxon>
        <taxon>Pseudomonadati</taxon>
        <taxon>Pseudomonadota</taxon>
        <taxon>Betaproteobacteria</taxon>
        <taxon>Burkholderiales</taxon>
        <taxon>Oxalobacteraceae</taxon>
        <taxon>Oxalobacter</taxon>
    </lineage>
</organism>
<dbReference type="eggNOG" id="COG2814">
    <property type="taxonomic scope" value="Bacteria"/>
</dbReference>
<dbReference type="PROSITE" id="PS50850">
    <property type="entry name" value="MFS"/>
    <property type="match status" value="1"/>
</dbReference>
<dbReference type="AlphaFoldDB" id="C3X9R5"/>
<dbReference type="HOGENOM" id="CLU_001265_47_0_4"/>
<feature type="transmembrane region" description="Helical" evidence="8">
    <location>
        <begin position="222"/>
        <end position="241"/>
    </location>
</feature>
<dbReference type="PANTHER" id="PTHR23502:SF132">
    <property type="entry name" value="POLYAMINE TRANSPORTER 2-RELATED"/>
    <property type="match status" value="1"/>
</dbReference>
<evidence type="ECO:0000313" key="10">
    <source>
        <dbReference type="EMBL" id="EEO29941.1"/>
    </source>
</evidence>
<dbReference type="SUPFAM" id="SSF103473">
    <property type="entry name" value="MFS general substrate transporter"/>
    <property type="match status" value="1"/>
</dbReference>
<dbReference type="InterPro" id="IPR011701">
    <property type="entry name" value="MFS"/>
</dbReference>
<evidence type="ECO:0000259" key="9">
    <source>
        <dbReference type="PROSITE" id="PS50850"/>
    </source>
</evidence>
<dbReference type="GO" id="GO:0005886">
    <property type="term" value="C:plasma membrane"/>
    <property type="evidence" value="ECO:0007669"/>
    <property type="project" value="UniProtKB-SubCell"/>
</dbReference>
<accession>C3X9R5</accession>
<keyword evidence="6 8" id="KW-1133">Transmembrane helix</keyword>
<dbReference type="Gene3D" id="1.20.1720.10">
    <property type="entry name" value="Multidrug resistance protein D"/>
    <property type="match status" value="1"/>
</dbReference>
<evidence type="ECO:0000256" key="8">
    <source>
        <dbReference type="RuleBase" id="RU365088"/>
    </source>
</evidence>
<dbReference type="PANTHER" id="PTHR23502">
    <property type="entry name" value="MAJOR FACILITATOR SUPERFAMILY"/>
    <property type="match status" value="1"/>
</dbReference>
<evidence type="ECO:0000256" key="1">
    <source>
        <dbReference type="ARBA" id="ARBA00004651"/>
    </source>
</evidence>
<gene>
    <name evidence="10" type="ORF">OFBG_00969</name>
</gene>
<dbReference type="GO" id="GO:1990961">
    <property type="term" value="P:xenobiotic detoxification by transmembrane export across the plasma membrane"/>
    <property type="evidence" value="ECO:0007669"/>
    <property type="project" value="InterPro"/>
</dbReference>
<feature type="transmembrane region" description="Helical" evidence="8">
    <location>
        <begin position="317"/>
        <end position="338"/>
    </location>
</feature>
<feature type="transmembrane region" description="Helical" evidence="8">
    <location>
        <begin position="256"/>
        <end position="277"/>
    </location>
</feature>
<feature type="transmembrane region" description="Helical" evidence="8">
    <location>
        <begin position="54"/>
        <end position="73"/>
    </location>
</feature>
<dbReference type="Pfam" id="PF07690">
    <property type="entry name" value="MFS_1"/>
    <property type="match status" value="1"/>
</dbReference>
<dbReference type="CDD" id="cd17320">
    <property type="entry name" value="MFS_MdfA_MDR_like"/>
    <property type="match status" value="1"/>
</dbReference>
<comment type="similarity">
    <text evidence="2 8">Belongs to the major facilitator superfamily. Bcr/CmlA family.</text>
</comment>
<dbReference type="EMBL" id="GG658170">
    <property type="protein sequence ID" value="EEO29941.1"/>
    <property type="molecule type" value="Genomic_DNA"/>
</dbReference>
<feature type="transmembrane region" description="Helical" evidence="8">
    <location>
        <begin position="171"/>
        <end position="192"/>
    </location>
</feature>
<proteinExistence type="inferred from homology"/>
<evidence type="ECO:0000256" key="7">
    <source>
        <dbReference type="ARBA" id="ARBA00023136"/>
    </source>
</evidence>
<feature type="transmembrane region" description="Helical" evidence="8">
    <location>
        <begin position="289"/>
        <end position="311"/>
    </location>
</feature>
<dbReference type="NCBIfam" id="TIGR00710">
    <property type="entry name" value="efflux_Bcr_CflA"/>
    <property type="match status" value="1"/>
</dbReference>
<dbReference type="Proteomes" id="UP000005089">
    <property type="component" value="Unassembled WGS sequence"/>
</dbReference>
<dbReference type="PROSITE" id="PS00216">
    <property type="entry name" value="SUGAR_TRANSPORT_1"/>
    <property type="match status" value="1"/>
</dbReference>
<keyword evidence="7 8" id="KW-0472">Membrane</keyword>
<evidence type="ECO:0000256" key="6">
    <source>
        <dbReference type="ARBA" id="ARBA00022989"/>
    </source>
</evidence>
<evidence type="ECO:0000256" key="2">
    <source>
        <dbReference type="ARBA" id="ARBA00006236"/>
    </source>
</evidence>
<keyword evidence="11" id="KW-1185">Reference proteome</keyword>
<dbReference type="STRING" id="847.BRW83_1179"/>
<dbReference type="InterPro" id="IPR004812">
    <property type="entry name" value="Efflux_drug-R_Bcr/CmlA"/>
</dbReference>
<feature type="transmembrane region" description="Helical" evidence="8">
    <location>
        <begin position="345"/>
        <end position="364"/>
    </location>
</feature>
<feature type="transmembrane region" description="Helical" evidence="8">
    <location>
        <begin position="17"/>
        <end position="34"/>
    </location>
</feature>
<keyword evidence="4" id="KW-1003">Cell membrane</keyword>
<reference evidence="10 11" key="1">
    <citation type="submission" date="2009-02" db="EMBL/GenBank/DDBJ databases">
        <title>The Genome Sequence of Oxalobacter formigenes OXCC13.</title>
        <authorList>
            <consortium name="The Broad Institute Genome Sequencing Platform"/>
            <person name="Ward D."/>
            <person name="Young S.K."/>
            <person name="Kodira C.D."/>
            <person name="Zeng Q."/>
            <person name="Koehrsen M."/>
            <person name="Alvarado L."/>
            <person name="Berlin A."/>
            <person name="Borenstein D."/>
            <person name="Chen Z."/>
            <person name="Engels R."/>
            <person name="Freedman E."/>
            <person name="Gellesch M."/>
            <person name="Goldberg J."/>
            <person name="Griggs A."/>
            <person name="Gujja S."/>
            <person name="Heiman D."/>
            <person name="Hepburn T."/>
            <person name="Howarth C."/>
            <person name="Jen D."/>
            <person name="Larson L."/>
            <person name="Lewis B."/>
            <person name="Mehta T."/>
            <person name="Park D."/>
            <person name="Pearson M."/>
            <person name="Roberts A."/>
            <person name="Saif S."/>
            <person name="Shea T."/>
            <person name="Shenoy N."/>
            <person name="Sisk P."/>
            <person name="Stolte C."/>
            <person name="Sykes S."/>
            <person name="Walk T."/>
            <person name="White J."/>
            <person name="Yandava C."/>
            <person name="Allison M.J."/>
            <person name="Lander E."/>
            <person name="Nusbaum C."/>
            <person name="Galagan J."/>
            <person name="Birren B."/>
        </authorList>
    </citation>
    <scope>NUCLEOTIDE SEQUENCE [LARGE SCALE GENOMIC DNA]</scope>
    <source>
        <strain evidence="10 11">OXCC13</strain>
    </source>
</reference>
<protein>
    <recommendedName>
        <fullName evidence="8">Bcr/CflA family efflux transporter</fullName>
    </recommendedName>
</protein>
<feature type="transmembrane region" description="Helical" evidence="8">
    <location>
        <begin position="143"/>
        <end position="165"/>
    </location>
</feature>
<keyword evidence="8" id="KW-0997">Cell inner membrane</keyword>
<feature type="transmembrane region" description="Helical" evidence="8">
    <location>
        <begin position="85"/>
        <end position="104"/>
    </location>
</feature>
<feature type="domain" description="Major facilitator superfamily (MFS) profile" evidence="9">
    <location>
        <begin position="16"/>
        <end position="395"/>
    </location>
</feature>
<dbReference type="InterPro" id="IPR036259">
    <property type="entry name" value="MFS_trans_sf"/>
</dbReference>
<evidence type="ECO:0000313" key="11">
    <source>
        <dbReference type="Proteomes" id="UP000005089"/>
    </source>
</evidence>
<dbReference type="RefSeq" id="WP_005880756.1">
    <property type="nucleotide sequence ID" value="NZ_GG658170.1"/>
</dbReference>
<evidence type="ECO:0000256" key="4">
    <source>
        <dbReference type="ARBA" id="ARBA00022475"/>
    </source>
</evidence>
<dbReference type="GO" id="GO:0042910">
    <property type="term" value="F:xenobiotic transmembrane transporter activity"/>
    <property type="evidence" value="ECO:0007669"/>
    <property type="project" value="InterPro"/>
</dbReference>
<keyword evidence="3 8" id="KW-0813">Transport</keyword>
<dbReference type="GeneID" id="77135065"/>
<keyword evidence="5 8" id="KW-0812">Transmembrane</keyword>
<feature type="transmembrane region" description="Helical" evidence="8">
    <location>
        <begin position="370"/>
        <end position="392"/>
    </location>
</feature>
<name>C3X9R5_OXAFO</name>
<feature type="transmembrane region" description="Helical" evidence="8">
    <location>
        <begin position="110"/>
        <end position="131"/>
    </location>
</feature>